<dbReference type="Proteomes" id="UP000034051">
    <property type="component" value="Unassembled WGS sequence"/>
</dbReference>
<proteinExistence type="predicted"/>
<dbReference type="EMBL" id="LCHW01000005">
    <property type="protein sequence ID" value="KKT42566.1"/>
    <property type="molecule type" value="Genomic_DNA"/>
</dbReference>
<reference evidence="2 3" key="1">
    <citation type="journal article" date="2015" name="Nature">
        <title>rRNA introns, odd ribosomes, and small enigmatic genomes across a large radiation of phyla.</title>
        <authorList>
            <person name="Brown C.T."/>
            <person name="Hug L.A."/>
            <person name="Thomas B.C."/>
            <person name="Sharon I."/>
            <person name="Castelle C.J."/>
            <person name="Singh A."/>
            <person name="Wilkins M.J."/>
            <person name="Williams K.H."/>
            <person name="Banfield J.F."/>
        </authorList>
    </citation>
    <scope>NUCLEOTIDE SEQUENCE [LARGE SCALE GENOMIC DNA]</scope>
</reference>
<feature type="signal peptide" evidence="1">
    <location>
        <begin position="1"/>
        <end position="20"/>
    </location>
</feature>
<protein>
    <submittedName>
        <fullName evidence="2">Uncharacterized protein</fullName>
    </submittedName>
</protein>
<evidence type="ECO:0000313" key="3">
    <source>
        <dbReference type="Proteomes" id="UP000034051"/>
    </source>
</evidence>
<evidence type="ECO:0000256" key="1">
    <source>
        <dbReference type="SAM" id="SignalP"/>
    </source>
</evidence>
<feature type="chain" id="PRO_5002537562" evidence="1">
    <location>
        <begin position="21"/>
        <end position="105"/>
    </location>
</feature>
<name>A0A0G1H591_9BACT</name>
<organism evidence="2 3">
    <name type="scientific">Candidatus Wolfebacteria bacterium GW2011_GWE2_44_13</name>
    <dbReference type="NCBI Taxonomy" id="1619017"/>
    <lineage>
        <taxon>Bacteria</taxon>
        <taxon>Candidatus Wolfeibacteriota</taxon>
    </lineage>
</organism>
<comment type="caution">
    <text evidence="2">The sequence shown here is derived from an EMBL/GenBank/DDBJ whole genome shotgun (WGS) entry which is preliminary data.</text>
</comment>
<sequence length="105" mass="11427">MKSIVVALLVVASLVSPSFAQGVKIVRFQGDSVSLKKRPQTGEVALAMSTSEESATTKANKWLDTNQKRVRVISHHIAGNYVAHIDGYNGYVSGFSTVTILYEEK</sequence>
<gene>
    <name evidence="2" type="ORF">UW32_C0005G0002</name>
</gene>
<keyword evidence="1" id="KW-0732">Signal</keyword>
<evidence type="ECO:0000313" key="2">
    <source>
        <dbReference type="EMBL" id="KKT42566.1"/>
    </source>
</evidence>
<dbReference type="AlphaFoldDB" id="A0A0G1H591"/>
<accession>A0A0G1H591</accession>